<dbReference type="InterPro" id="IPR004045">
    <property type="entry name" value="Glutathione_S-Trfase_N"/>
</dbReference>
<evidence type="ECO:0000313" key="4">
    <source>
        <dbReference type="EMBL" id="KAH7309595.1"/>
    </source>
</evidence>
<dbReference type="Pfam" id="PF02798">
    <property type="entry name" value="GST_N"/>
    <property type="match status" value="1"/>
</dbReference>
<dbReference type="InterPro" id="IPR040079">
    <property type="entry name" value="Glutathione_S-Trfase"/>
</dbReference>
<reference evidence="4" key="1">
    <citation type="journal article" date="2021" name="Nat. Commun.">
        <title>Genetic determinants of endophytism in the Arabidopsis root mycobiome.</title>
        <authorList>
            <person name="Mesny F."/>
            <person name="Miyauchi S."/>
            <person name="Thiergart T."/>
            <person name="Pickel B."/>
            <person name="Atanasova L."/>
            <person name="Karlsson M."/>
            <person name="Huettel B."/>
            <person name="Barry K.W."/>
            <person name="Haridas S."/>
            <person name="Chen C."/>
            <person name="Bauer D."/>
            <person name="Andreopoulos W."/>
            <person name="Pangilinan J."/>
            <person name="LaButti K."/>
            <person name="Riley R."/>
            <person name="Lipzen A."/>
            <person name="Clum A."/>
            <person name="Drula E."/>
            <person name="Henrissat B."/>
            <person name="Kohler A."/>
            <person name="Grigoriev I.V."/>
            <person name="Martin F.M."/>
            <person name="Hacquard S."/>
        </authorList>
    </citation>
    <scope>NUCLEOTIDE SEQUENCE</scope>
    <source>
        <strain evidence="4">MPI-CAGE-CH-0235</strain>
    </source>
</reference>
<dbReference type="InterPro" id="IPR010987">
    <property type="entry name" value="Glutathione-S-Trfase_C-like"/>
</dbReference>
<dbReference type="EMBL" id="JAGPNK010000013">
    <property type="protein sequence ID" value="KAH7309595.1"/>
    <property type="molecule type" value="Genomic_DNA"/>
</dbReference>
<dbReference type="PANTHER" id="PTHR44051:SF8">
    <property type="entry name" value="GLUTATHIONE S-TRANSFERASE GSTA"/>
    <property type="match status" value="1"/>
</dbReference>
<accession>A0A8K0SNH6</accession>
<dbReference type="InterPro" id="IPR036282">
    <property type="entry name" value="Glutathione-S-Trfase_C_sf"/>
</dbReference>
<dbReference type="Proteomes" id="UP000813444">
    <property type="component" value="Unassembled WGS sequence"/>
</dbReference>
<dbReference type="Gene3D" id="3.40.30.10">
    <property type="entry name" value="Glutaredoxin"/>
    <property type="match status" value="1"/>
</dbReference>
<dbReference type="CDD" id="cd10291">
    <property type="entry name" value="GST_C_YfcG_like"/>
    <property type="match status" value="1"/>
</dbReference>
<dbReference type="CDD" id="cd03048">
    <property type="entry name" value="GST_N_Ure2p_like"/>
    <property type="match status" value="1"/>
</dbReference>
<dbReference type="SUPFAM" id="SSF52833">
    <property type="entry name" value="Thioredoxin-like"/>
    <property type="match status" value="1"/>
</dbReference>
<evidence type="ECO:0000259" key="3">
    <source>
        <dbReference type="PROSITE" id="PS50405"/>
    </source>
</evidence>
<dbReference type="InterPro" id="IPR036249">
    <property type="entry name" value="Thioredoxin-like_sf"/>
</dbReference>
<dbReference type="SFLD" id="SFLDG01151">
    <property type="entry name" value="Main.2:_Nu-like"/>
    <property type="match status" value="1"/>
</dbReference>
<dbReference type="PROSITE" id="PS50405">
    <property type="entry name" value="GST_CTER"/>
    <property type="match status" value="1"/>
</dbReference>
<gene>
    <name evidence="4" type="ORF">B0I35DRAFT_84068</name>
</gene>
<name>A0A8K0SNH6_9HYPO</name>
<organism evidence="4 5">
    <name type="scientific">Stachybotrys elegans</name>
    <dbReference type="NCBI Taxonomy" id="80388"/>
    <lineage>
        <taxon>Eukaryota</taxon>
        <taxon>Fungi</taxon>
        <taxon>Dikarya</taxon>
        <taxon>Ascomycota</taxon>
        <taxon>Pezizomycotina</taxon>
        <taxon>Sordariomycetes</taxon>
        <taxon>Hypocreomycetidae</taxon>
        <taxon>Hypocreales</taxon>
        <taxon>Stachybotryaceae</taxon>
        <taxon>Stachybotrys</taxon>
    </lineage>
</organism>
<protein>
    <submittedName>
        <fullName evidence="4">Glutathione S-transferase</fullName>
    </submittedName>
</protein>
<dbReference type="PROSITE" id="PS50404">
    <property type="entry name" value="GST_NTER"/>
    <property type="match status" value="1"/>
</dbReference>
<dbReference type="AlphaFoldDB" id="A0A8K0SNH6"/>
<comment type="similarity">
    <text evidence="1">Belongs to the GST superfamily.</text>
</comment>
<keyword evidence="5" id="KW-1185">Reference proteome</keyword>
<evidence type="ECO:0000256" key="1">
    <source>
        <dbReference type="ARBA" id="ARBA00007409"/>
    </source>
</evidence>
<dbReference type="SFLD" id="SFLDS00019">
    <property type="entry name" value="Glutathione_Transferase_(cytos"/>
    <property type="match status" value="1"/>
</dbReference>
<sequence>MGRSTDITLYTAATPNGIKVTILLAELDLEYELRDVKLTANEQKEPWFLAINPNGRIPAITDKRPDGSLQRVFETGAIMQYLVDKYDTEYKLSYPRDTPEYWEMTSWLMWQMGGLGPMRGQANHFKRYAPETIEYGINRYVNESRRLYRVMDDHLAASPSGYLVGDRCTIADLACWPWVIDAKWGGVDLSEFPSLKKWMLKLLERPGVEKGRHVPSRHGALDYEKMTEEELDQKAAASRAWIQSGMKDDAKK</sequence>
<feature type="domain" description="GST C-terminal" evidence="3">
    <location>
        <begin position="97"/>
        <end position="229"/>
    </location>
</feature>
<dbReference type="InterPro" id="IPR004046">
    <property type="entry name" value="GST_C"/>
</dbReference>
<evidence type="ECO:0000313" key="5">
    <source>
        <dbReference type="Proteomes" id="UP000813444"/>
    </source>
</evidence>
<dbReference type="PANTHER" id="PTHR44051">
    <property type="entry name" value="GLUTATHIONE S-TRANSFERASE-RELATED"/>
    <property type="match status" value="1"/>
</dbReference>
<dbReference type="OrthoDB" id="422574at2759"/>
<dbReference type="SUPFAM" id="SSF47616">
    <property type="entry name" value="GST C-terminal domain-like"/>
    <property type="match status" value="1"/>
</dbReference>
<dbReference type="SFLD" id="SFLDG00358">
    <property type="entry name" value="Main_(cytGST)"/>
    <property type="match status" value="1"/>
</dbReference>
<comment type="caution">
    <text evidence="4">The sequence shown here is derived from an EMBL/GenBank/DDBJ whole genome shotgun (WGS) entry which is preliminary data.</text>
</comment>
<feature type="domain" description="GST N-terminal" evidence="2">
    <location>
        <begin position="4"/>
        <end position="90"/>
    </location>
</feature>
<dbReference type="Pfam" id="PF14497">
    <property type="entry name" value="GST_C_3"/>
    <property type="match status" value="1"/>
</dbReference>
<dbReference type="Gene3D" id="1.20.1050.10">
    <property type="match status" value="1"/>
</dbReference>
<evidence type="ECO:0000259" key="2">
    <source>
        <dbReference type="PROSITE" id="PS50404"/>
    </source>
</evidence>
<proteinExistence type="inferred from homology"/>